<name>A0A0M3HNZ6_ASCLU</name>
<dbReference type="WBParaSite" id="ALUE_0000351601-mRNA-1">
    <property type="protein sequence ID" value="ALUE_0000351601-mRNA-1"/>
    <property type="gene ID" value="ALUE_0000351601"/>
</dbReference>
<sequence length="166" mass="19120">MYKMLVGREDERSANVAEIALPETYLKHYVITRGSRLSVSFRARGTRLDADGSTLAWRTSSYLSGTFADIFLTKVKGCDIKELYERHKLYDIEEKIIPYVKRNEGVQQRMATALSEFPPECDERDSICKVDETRLCICPKMYVCDPVSRTRIHQCVLLGYYAMTGR</sequence>
<organism evidence="1 2">
    <name type="scientific">Ascaris lumbricoides</name>
    <name type="common">Giant roundworm</name>
    <dbReference type="NCBI Taxonomy" id="6252"/>
    <lineage>
        <taxon>Eukaryota</taxon>
        <taxon>Metazoa</taxon>
        <taxon>Ecdysozoa</taxon>
        <taxon>Nematoda</taxon>
        <taxon>Chromadorea</taxon>
        <taxon>Rhabditida</taxon>
        <taxon>Spirurina</taxon>
        <taxon>Ascaridomorpha</taxon>
        <taxon>Ascaridoidea</taxon>
        <taxon>Ascarididae</taxon>
        <taxon>Ascaris</taxon>
    </lineage>
</organism>
<protein>
    <submittedName>
        <fullName evidence="2">Uncharacterized protein</fullName>
    </submittedName>
</protein>
<proteinExistence type="predicted"/>
<dbReference type="Proteomes" id="UP000036681">
    <property type="component" value="Unplaced"/>
</dbReference>
<keyword evidence="1" id="KW-1185">Reference proteome</keyword>
<evidence type="ECO:0000313" key="1">
    <source>
        <dbReference type="Proteomes" id="UP000036681"/>
    </source>
</evidence>
<dbReference type="AlphaFoldDB" id="A0A0M3HNZ6"/>
<evidence type="ECO:0000313" key="2">
    <source>
        <dbReference type="WBParaSite" id="ALUE_0000351601-mRNA-1"/>
    </source>
</evidence>
<accession>A0A0M3HNZ6</accession>
<reference evidence="2" key="1">
    <citation type="submission" date="2017-02" db="UniProtKB">
        <authorList>
            <consortium name="WormBaseParasite"/>
        </authorList>
    </citation>
    <scope>IDENTIFICATION</scope>
</reference>